<dbReference type="PRINTS" id="PR00689">
    <property type="entry name" value="ACOABINDINGP"/>
</dbReference>
<dbReference type="InterPro" id="IPR000582">
    <property type="entry name" value="Acyl-CoA-binding_protein"/>
</dbReference>
<dbReference type="EMBL" id="QKYT01000105">
    <property type="protein sequence ID" value="RIA93367.1"/>
    <property type="molecule type" value="Genomic_DNA"/>
</dbReference>
<evidence type="ECO:0000256" key="2">
    <source>
        <dbReference type="ARBA" id="ARBA00023121"/>
    </source>
</evidence>
<dbReference type="PANTHER" id="PTHR23310">
    <property type="entry name" value="ACYL-COA-BINDING PROTEIN, ACBP"/>
    <property type="match status" value="1"/>
</dbReference>
<dbReference type="InterPro" id="IPR014352">
    <property type="entry name" value="FERM/acyl-CoA-bd_prot_sf"/>
</dbReference>
<protein>
    <submittedName>
        <fullName evidence="4">Acyl-CoA-binding protein</fullName>
    </submittedName>
</protein>
<evidence type="ECO:0000259" key="3">
    <source>
        <dbReference type="PROSITE" id="PS51228"/>
    </source>
</evidence>
<evidence type="ECO:0000313" key="4">
    <source>
        <dbReference type="EMBL" id="RIA93367.1"/>
    </source>
</evidence>
<comment type="caution">
    <text evidence="4">The sequence shown here is derived from an EMBL/GenBank/DDBJ whole genome shotgun (WGS) entry which is preliminary data.</text>
</comment>
<dbReference type="GO" id="GO:0000062">
    <property type="term" value="F:fatty-acyl-CoA binding"/>
    <property type="evidence" value="ECO:0007669"/>
    <property type="project" value="InterPro"/>
</dbReference>
<accession>A0A397TAT5</accession>
<dbReference type="Pfam" id="PF00887">
    <property type="entry name" value="ACBP"/>
    <property type="match status" value="1"/>
</dbReference>
<keyword evidence="2" id="KW-0446">Lipid-binding</keyword>
<dbReference type="PROSITE" id="PS51228">
    <property type="entry name" value="ACB_2"/>
    <property type="match status" value="1"/>
</dbReference>
<reference evidence="4 5" key="1">
    <citation type="submission" date="2018-06" db="EMBL/GenBank/DDBJ databases">
        <title>Comparative genomics reveals the genomic features of Rhizophagus irregularis, R. cerebriforme, R. diaphanum and Gigaspora rosea, and their symbiotic lifestyle signature.</title>
        <authorList>
            <person name="Morin E."/>
            <person name="San Clemente H."/>
            <person name="Chen E.C.H."/>
            <person name="De La Providencia I."/>
            <person name="Hainaut M."/>
            <person name="Kuo A."/>
            <person name="Kohler A."/>
            <person name="Murat C."/>
            <person name="Tang N."/>
            <person name="Roy S."/>
            <person name="Loubradou J."/>
            <person name="Henrissat B."/>
            <person name="Grigoriev I.V."/>
            <person name="Corradi N."/>
            <person name="Roux C."/>
            <person name="Martin F.M."/>
        </authorList>
    </citation>
    <scope>NUCLEOTIDE SEQUENCE [LARGE SCALE GENOMIC DNA]</scope>
    <source>
        <strain evidence="4 5">DAOM 227022</strain>
    </source>
</reference>
<dbReference type="AlphaFoldDB" id="A0A397TAT5"/>
<comment type="similarity">
    <text evidence="1">Belongs to the ACBP family.</text>
</comment>
<feature type="domain" description="ACB" evidence="3">
    <location>
        <begin position="6"/>
        <end position="94"/>
    </location>
</feature>
<evidence type="ECO:0000256" key="1">
    <source>
        <dbReference type="ARBA" id="ARBA00005567"/>
    </source>
</evidence>
<evidence type="ECO:0000313" key="5">
    <source>
        <dbReference type="Proteomes" id="UP000265703"/>
    </source>
</evidence>
<dbReference type="Gene3D" id="1.20.80.10">
    <property type="match status" value="1"/>
</dbReference>
<dbReference type="SUPFAM" id="SSF47027">
    <property type="entry name" value="Acyl-CoA binding protein"/>
    <property type="match status" value="1"/>
</dbReference>
<dbReference type="Proteomes" id="UP000265703">
    <property type="component" value="Unassembled WGS sequence"/>
</dbReference>
<sequence length="95" mass="10490">MSDIKRSPEFDAAAKDFEEIVKQHSPTNEEKLEGYALFKQGSSGDNTKPAPGFLTSPSEKAKWNAYDAKKGISPEEAQAQYVAYVAKVKAKYESN</sequence>
<dbReference type="STRING" id="658196.A0A397TAT5"/>
<dbReference type="GO" id="GO:0006631">
    <property type="term" value="P:fatty acid metabolic process"/>
    <property type="evidence" value="ECO:0007669"/>
    <property type="project" value="TreeGrafter"/>
</dbReference>
<gene>
    <name evidence="4" type="ORF">C1645_762554</name>
</gene>
<name>A0A397TAT5_9GLOM</name>
<dbReference type="PANTHER" id="PTHR23310:SF62">
    <property type="entry name" value="ACYL-COA BINDING PROTEIN 1, ISOFORM A"/>
    <property type="match status" value="1"/>
</dbReference>
<keyword evidence="5" id="KW-1185">Reference proteome</keyword>
<dbReference type="OrthoDB" id="346910at2759"/>
<organism evidence="4 5">
    <name type="scientific">Glomus cerebriforme</name>
    <dbReference type="NCBI Taxonomy" id="658196"/>
    <lineage>
        <taxon>Eukaryota</taxon>
        <taxon>Fungi</taxon>
        <taxon>Fungi incertae sedis</taxon>
        <taxon>Mucoromycota</taxon>
        <taxon>Glomeromycotina</taxon>
        <taxon>Glomeromycetes</taxon>
        <taxon>Glomerales</taxon>
        <taxon>Glomeraceae</taxon>
        <taxon>Glomus</taxon>
    </lineage>
</organism>
<dbReference type="InterPro" id="IPR035984">
    <property type="entry name" value="Acyl-CoA-binding_sf"/>
</dbReference>
<proteinExistence type="inferred from homology"/>